<keyword evidence="3" id="KW-1185">Reference proteome</keyword>
<evidence type="ECO:0000313" key="3">
    <source>
        <dbReference type="Proteomes" id="UP001165190"/>
    </source>
</evidence>
<evidence type="ECO:0000259" key="1">
    <source>
        <dbReference type="Pfam" id="PF14372"/>
    </source>
</evidence>
<dbReference type="EMBL" id="BSYR01000035">
    <property type="protein sequence ID" value="GMJ02214.1"/>
    <property type="molecule type" value="Genomic_DNA"/>
</dbReference>
<dbReference type="AlphaFoldDB" id="A0A9W7MHL0"/>
<evidence type="ECO:0000313" key="2">
    <source>
        <dbReference type="EMBL" id="GMJ02214.1"/>
    </source>
</evidence>
<dbReference type="Pfam" id="PF14372">
    <property type="entry name" value="hAT-like_RNase-H"/>
    <property type="match status" value="1"/>
</dbReference>
<dbReference type="Proteomes" id="UP001165190">
    <property type="component" value="Unassembled WGS sequence"/>
</dbReference>
<feature type="domain" description="hAT-like transposase RNase-H fold" evidence="1">
    <location>
        <begin position="1"/>
        <end position="68"/>
    </location>
</feature>
<reference evidence="2" key="1">
    <citation type="submission" date="2023-05" db="EMBL/GenBank/DDBJ databases">
        <title>Genome and transcriptome analyses reveal genes involved in the formation of fine ridges on petal epidermal cells in Hibiscus trionum.</title>
        <authorList>
            <person name="Koshimizu S."/>
            <person name="Masuda S."/>
            <person name="Ishii T."/>
            <person name="Shirasu K."/>
            <person name="Hoshino A."/>
            <person name="Arita M."/>
        </authorList>
    </citation>
    <scope>NUCLEOTIDE SEQUENCE</scope>
    <source>
        <strain evidence="2">Hamamatsu line</strain>
    </source>
</reference>
<comment type="caution">
    <text evidence="2">The sequence shown here is derived from an EMBL/GenBank/DDBJ whole genome shotgun (WGS) entry which is preliminary data.</text>
</comment>
<protein>
    <recommendedName>
        <fullName evidence="1">hAT-like transposase RNase-H fold domain-containing protein</fullName>
    </recommendedName>
</protein>
<proteinExistence type="predicted"/>
<accession>A0A9W7MHL0</accession>
<dbReference type="PANTHER" id="PTHR23272">
    <property type="entry name" value="BED FINGER-RELATED"/>
    <property type="match status" value="1"/>
</dbReference>
<organism evidence="2 3">
    <name type="scientific">Hibiscus trionum</name>
    <name type="common">Flower of an hour</name>
    <dbReference type="NCBI Taxonomy" id="183268"/>
    <lineage>
        <taxon>Eukaryota</taxon>
        <taxon>Viridiplantae</taxon>
        <taxon>Streptophyta</taxon>
        <taxon>Embryophyta</taxon>
        <taxon>Tracheophyta</taxon>
        <taxon>Spermatophyta</taxon>
        <taxon>Magnoliopsida</taxon>
        <taxon>eudicotyledons</taxon>
        <taxon>Gunneridae</taxon>
        <taxon>Pentapetalae</taxon>
        <taxon>rosids</taxon>
        <taxon>malvids</taxon>
        <taxon>Malvales</taxon>
        <taxon>Malvaceae</taxon>
        <taxon>Malvoideae</taxon>
        <taxon>Hibiscus</taxon>
    </lineage>
</organism>
<dbReference type="GO" id="GO:0003677">
    <property type="term" value="F:DNA binding"/>
    <property type="evidence" value="ECO:0007669"/>
    <property type="project" value="InterPro"/>
</dbReference>
<dbReference type="PANTHER" id="PTHR23272:SF177">
    <property type="entry name" value="ZINC FINGER BED DOMAIN-CONTAINING PROTEIN RICESLEEPER 1-LIKE"/>
    <property type="match status" value="1"/>
</dbReference>
<gene>
    <name evidence="2" type="ORF">HRI_003890600</name>
</gene>
<dbReference type="InterPro" id="IPR025525">
    <property type="entry name" value="hAT-like_transposase_RNase-H"/>
</dbReference>
<dbReference type="OrthoDB" id="995930at2759"/>
<name>A0A9W7MHL0_HIBTR</name>
<sequence>MASKMKDKYNKYRGDATNMNFLVYLAVILDPQRKMGFVNFGVNLLFPNVASEVMKMIERDLHYFFDEYSSTSERFKVHEAQSSISTKFSMPTELHQSKTSLALQQYLLKKQ</sequence>